<sequence>MRDWQKGRRTRRRQWDPCWWLALSFLPSLHFLDAFFFGYGRTGRGEAPAGAGVDAVQGRRCGFSGCSKSPKQGSTVSSLASFLLPVGLRSPPFSRGAKRTSQIKIRNAPTFQGPPNSQTAIGRRARLQARRGTYFST</sequence>
<gene>
    <name evidence="2" type="ORF">LY79DRAFT_562959</name>
</gene>
<keyword evidence="1" id="KW-1133">Transmembrane helix</keyword>
<dbReference type="EMBL" id="JAHLJV010000060">
    <property type="protein sequence ID" value="KAK1579964.1"/>
    <property type="molecule type" value="Genomic_DNA"/>
</dbReference>
<name>A0AAD8PSK6_9PEZI</name>
<keyword evidence="1" id="KW-0812">Transmembrane</keyword>
<evidence type="ECO:0000256" key="1">
    <source>
        <dbReference type="SAM" id="Phobius"/>
    </source>
</evidence>
<dbReference type="AlphaFoldDB" id="A0AAD8PSK6"/>
<protein>
    <submittedName>
        <fullName evidence="2">Uncharacterized protein</fullName>
    </submittedName>
</protein>
<evidence type="ECO:0000313" key="3">
    <source>
        <dbReference type="Proteomes" id="UP001230504"/>
    </source>
</evidence>
<proteinExistence type="predicted"/>
<organism evidence="2 3">
    <name type="scientific">Colletotrichum navitas</name>
    <dbReference type="NCBI Taxonomy" id="681940"/>
    <lineage>
        <taxon>Eukaryota</taxon>
        <taxon>Fungi</taxon>
        <taxon>Dikarya</taxon>
        <taxon>Ascomycota</taxon>
        <taxon>Pezizomycotina</taxon>
        <taxon>Sordariomycetes</taxon>
        <taxon>Hypocreomycetidae</taxon>
        <taxon>Glomerellales</taxon>
        <taxon>Glomerellaceae</taxon>
        <taxon>Colletotrichum</taxon>
        <taxon>Colletotrichum graminicola species complex</taxon>
    </lineage>
</organism>
<dbReference type="RefSeq" id="XP_060411042.1">
    <property type="nucleotide sequence ID" value="XM_060558515.1"/>
</dbReference>
<comment type="caution">
    <text evidence="2">The sequence shown here is derived from an EMBL/GenBank/DDBJ whole genome shotgun (WGS) entry which is preliminary data.</text>
</comment>
<evidence type="ECO:0000313" key="2">
    <source>
        <dbReference type="EMBL" id="KAK1579964.1"/>
    </source>
</evidence>
<reference evidence="2" key="1">
    <citation type="submission" date="2021-06" db="EMBL/GenBank/DDBJ databases">
        <title>Comparative genomics, transcriptomics and evolutionary studies reveal genomic signatures of adaptation to plant cell wall in hemibiotrophic fungi.</title>
        <authorList>
            <consortium name="DOE Joint Genome Institute"/>
            <person name="Baroncelli R."/>
            <person name="Diaz J.F."/>
            <person name="Benocci T."/>
            <person name="Peng M."/>
            <person name="Battaglia E."/>
            <person name="Haridas S."/>
            <person name="Andreopoulos W."/>
            <person name="Labutti K."/>
            <person name="Pangilinan J."/>
            <person name="Floch G.L."/>
            <person name="Makela M.R."/>
            <person name="Henrissat B."/>
            <person name="Grigoriev I.V."/>
            <person name="Crouch J.A."/>
            <person name="De Vries R.P."/>
            <person name="Sukno S.A."/>
            <person name="Thon M.R."/>
        </authorList>
    </citation>
    <scope>NUCLEOTIDE SEQUENCE</scope>
    <source>
        <strain evidence="2">CBS 125086</strain>
    </source>
</reference>
<accession>A0AAD8PSK6</accession>
<keyword evidence="3" id="KW-1185">Reference proteome</keyword>
<keyword evidence="1" id="KW-0472">Membrane</keyword>
<dbReference type="GeneID" id="85442755"/>
<feature type="transmembrane region" description="Helical" evidence="1">
    <location>
        <begin position="20"/>
        <end position="39"/>
    </location>
</feature>
<dbReference type="Proteomes" id="UP001230504">
    <property type="component" value="Unassembled WGS sequence"/>
</dbReference>